<feature type="region of interest" description="Disordered" evidence="1">
    <location>
        <begin position="347"/>
        <end position="396"/>
    </location>
</feature>
<reference evidence="2 3" key="1">
    <citation type="submission" date="2018-11" db="EMBL/GenBank/DDBJ databases">
        <title>Sequencing the genomes of 1000 actinobacteria strains.</title>
        <authorList>
            <person name="Klenk H.-P."/>
        </authorList>
    </citation>
    <scope>NUCLEOTIDE SEQUENCE [LARGE SCALE GENOMIC DNA]</scope>
    <source>
        <strain evidence="2 3">DSM 44781</strain>
    </source>
</reference>
<dbReference type="Pfam" id="PF14518">
    <property type="entry name" value="Haem_oxygenas_2"/>
    <property type="match status" value="1"/>
</dbReference>
<proteinExistence type="predicted"/>
<dbReference type="InterPro" id="IPR016084">
    <property type="entry name" value="Haem_Oase-like_multi-hlx"/>
</dbReference>
<feature type="compositionally biased region" description="Basic and acidic residues" evidence="1">
    <location>
        <begin position="347"/>
        <end position="358"/>
    </location>
</feature>
<dbReference type="Proteomes" id="UP000266906">
    <property type="component" value="Unassembled WGS sequence"/>
</dbReference>
<dbReference type="SUPFAM" id="SSF48613">
    <property type="entry name" value="Heme oxygenase-like"/>
    <property type="match status" value="1"/>
</dbReference>
<organism evidence="2 3">
    <name type="scientific">Kitasatospora cineracea</name>
    <dbReference type="NCBI Taxonomy" id="88074"/>
    <lineage>
        <taxon>Bacteria</taxon>
        <taxon>Bacillati</taxon>
        <taxon>Actinomycetota</taxon>
        <taxon>Actinomycetes</taxon>
        <taxon>Kitasatosporales</taxon>
        <taxon>Streptomycetaceae</taxon>
        <taxon>Kitasatospora</taxon>
    </lineage>
</organism>
<gene>
    <name evidence="2" type="ORF">EDD38_4879</name>
</gene>
<accession>A0A3N4SJ35</accession>
<protein>
    <submittedName>
        <fullName evidence="2">Heme oxygenase-like protein</fullName>
    </submittedName>
</protein>
<name>A0A3N4SJ35_9ACTN</name>
<sequence>MPTDARPTTDAHPTTGTCPATDAPGLPTDAPGLPAARGPLSAAVLASLRHPAPTHLAPVLAEVPADPWGEDVQLTLYVCYELHYRGFAGVDPAWEWSPPLLALRGRLERAFLDALRREVGEPPPLAEVLAGLLVEPPDGDGPSHHLLTAGTRQQAREYLAHRSLYHLKEADPQMWAVPRLPNPAKAALVAVQYDEYGAGRPERAHAELFAAMMADFGLDPTYGAYLDAVPAPALAVVNTMSLFGLHRALRAALVGQFAAVEITSPPGAARLAEAFERLGATPRGTLFYREHVLADAVHEQLVRHTVIDPLLTLADCPGPEIAFGALAYLRAEDRFADHLMAAWRHDHDHDPAPGHDPDPASGYGHGFESGSLRAPLPEFDPGPATTGSPVPEGADR</sequence>
<evidence type="ECO:0000313" key="3">
    <source>
        <dbReference type="Proteomes" id="UP000266906"/>
    </source>
</evidence>
<dbReference type="Gene3D" id="1.20.910.10">
    <property type="entry name" value="Heme oxygenase-like"/>
    <property type="match status" value="1"/>
</dbReference>
<evidence type="ECO:0000256" key="1">
    <source>
        <dbReference type="SAM" id="MobiDB-lite"/>
    </source>
</evidence>
<dbReference type="RefSeq" id="WP_123819502.1">
    <property type="nucleotide sequence ID" value="NZ_RKQG01000001.1"/>
</dbReference>
<keyword evidence="3" id="KW-1185">Reference proteome</keyword>
<dbReference type="EMBL" id="RKQG01000001">
    <property type="protein sequence ID" value="RPE36504.1"/>
    <property type="molecule type" value="Genomic_DNA"/>
</dbReference>
<dbReference type="SMART" id="SM01236">
    <property type="entry name" value="Haem_oxygenase_2"/>
    <property type="match status" value="1"/>
</dbReference>
<dbReference type="AlphaFoldDB" id="A0A3N4SJ35"/>
<comment type="caution">
    <text evidence="2">The sequence shown here is derived from an EMBL/GenBank/DDBJ whole genome shotgun (WGS) entry which is preliminary data.</text>
</comment>
<evidence type="ECO:0000313" key="2">
    <source>
        <dbReference type="EMBL" id="RPE36504.1"/>
    </source>
</evidence>
<feature type="region of interest" description="Disordered" evidence="1">
    <location>
        <begin position="1"/>
        <end position="35"/>
    </location>
</feature>